<feature type="transmembrane region" description="Helical" evidence="1">
    <location>
        <begin position="35"/>
        <end position="51"/>
    </location>
</feature>
<evidence type="ECO:0008006" key="4">
    <source>
        <dbReference type="Google" id="ProtNLM"/>
    </source>
</evidence>
<feature type="transmembrane region" description="Helical" evidence="1">
    <location>
        <begin position="179"/>
        <end position="202"/>
    </location>
</feature>
<feature type="transmembrane region" description="Helical" evidence="1">
    <location>
        <begin position="251"/>
        <end position="268"/>
    </location>
</feature>
<dbReference type="STRING" id="1963862.B4O97_15070"/>
<dbReference type="OrthoDB" id="367235at2"/>
<dbReference type="EMBL" id="MWQY01000018">
    <property type="protein sequence ID" value="ORC32970.1"/>
    <property type="molecule type" value="Genomic_DNA"/>
</dbReference>
<feature type="transmembrane region" description="Helical" evidence="1">
    <location>
        <begin position="375"/>
        <end position="399"/>
    </location>
</feature>
<dbReference type="RefSeq" id="WP_083052064.1">
    <property type="nucleotide sequence ID" value="NZ_MWQY01000018.1"/>
</dbReference>
<dbReference type="InterPro" id="IPR007294">
    <property type="entry name" value="DUF401"/>
</dbReference>
<dbReference type="AlphaFoldDB" id="A0A1Y1RV00"/>
<gene>
    <name evidence="2" type="ORF">B4O97_15070</name>
</gene>
<feature type="transmembrane region" description="Helical" evidence="1">
    <location>
        <begin position="71"/>
        <end position="89"/>
    </location>
</feature>
<feature type="transmembrane region" description="Helical" evidence="1">
    <location>
        <begin position="288"/>
        <end position="305"/>
    </location>
</feature>
<proteinExistence type="predicted"/>
<feature type="transmembrane region" description="Helical" evidence="1">
    <location>
        <begin position="330"/>
        <end position="363"/>
    </location>
</feature>
<evidence type="ECO:0000313" key="3">
    <source>
        <dbReference type="Proteomes" id="UP000192343"/>
    </source>
</evidence>
<feature type="transmembrane region" description="Helical" evidence="1">
    <location>
        <begin position="110"/>
        <end position="133"/>
    </location>
</feature>
<dbReference type="PANTHER" id="PTHR39556">
    <property type="entry name" value="PROTEIN, PUTATIVE-RELATED"/>
    <property type="match status" value="1"/>
</dbReference>
<protein>
    <recommendedName>
        <fullName evidence="4">DUF401 family protein</fullName>
    </recommendedName>
</protein>
<sequence>MENQFVVSLLAVPALWKIGLSLALILVVQKFSRSLLAGVIAGSALLAFWAGHSPQSALDIMLESTFTFDGMMLLAVIVLVILLSSQMANSGMMAELVAAVQKRLNRRASVALLPALIGLLPMPGGALFSAPLIDDCDRDKALPPMEKTRANYWFRHIWEFWWPLYPGVLLTIELSGLKIWQLMVVMFPLTLISVLSGYLFILRRIPKDHAIHVSEEGHHAAGQILPLLSPVLIVIATYLGFMLLLPGTEVFSKYLPMVCGLSLAVLFVQVRRPLDRKTWKTMILSRRIISMVAIVAVIRIYGAYIESPLPDGSSLIVLLRSELAAQGIPAGLLIILLPFIAALTTGLTIGFVGASFPVVLSLLGPEPTALQIMQILPFAYGVGFMGMMLSPVHVCLLVTNKHFNTGLTSSIRALIAPVAFTALGIILVGGLWMMV</sequence>
<keyword evidence="1" id="KW-1133">Transmembrane helix</keyword>
<dbReference type="Pfam" id="PF04165">
    <property type="entry name" value="DUF401"/>
    <property type="match status" value="1"/>
</dbReference>
<name>A0A1Y1RV00_9SPIO</name>
<reference evidence="2 3" key="1">
    <citation type="submission" date="2017-03" db="EMBL/GenBank/DDBJ databases">
        <title>Draft Genome sequence of Marispirochaeta sp. strain JC444.</title>
        <authorList>
            <person name="Shivani Y."/>
            <person name="Subhash Y."/>
            <person name="Sasikala C."/>
            <person name="Ramana C."/>
        </authorList>
    </citation>
    <scope>NUCLEOTIDE SEQUENCE [LARGE SCALE GENOMIC DNA]</scope>
    <source>
        <strain evidence="2 3">JC444</strain>
    </source>
</reference>
<feature type="transmembrane region" description="Helical" evidence="1">
    <location>
        <begin position="411"/>
        <end position="434"/>
    </location>
</feature>
<feature type="transmembrane region" description="Helical" evidence="1">
    <location>
        <begin position="223"/>
        <end position="245"/>
    </location>
</feature>
<keyword evidence="1" id="KW-0812">Transmembrane</keyword>
<evidence type="ECO:0000256" key="1">
    <source>
        <dbReference type="SAM" id="Phobius"/>
    </source>
</evidence>
<accession>A0A1Y1RV00</accession>
<dbReference type="Proteomes" id="UP000192343">
    <property type="component" value="Unassembled WGS sequence"/>
</dbReference>
<keyword evidence="1" id="KW-0472">Membrane</keyword>
<organism evidence="2 3">
    <name type="scientific">Marispirochaeta aestuarii</name>
    <dbReference type="NCBI Taxonomy" id="1963862"/>
    <lineage>
        <taxon>Bacteria</taxon>
        <taxon>Pseudomonadati</taxon>
        <taxon>Spirochaetota</taxon>
        <taxon>Spirochaetia</taxon>
        <taxon>Spirochaetales</taxon>
        <taxon>Spirochaetaceae</taxon>
        <taxon>Marispirochaeta</taxon>
    </lineage>
</organism>
<keyword evidence="3" id="KW-1185">Reference proteome</keyword>
<dbReference type="PANTHER" id="PTHR39556:SF1">
    <property type="entry name" value="PROTEIN, PUTATIVE-RELATED"/>
    <property type="match status" value="1"/>
</dbReference>
<evidence type="ECO:0000313" key="2">
    <source>
        <dbReference type="EMBL" id="ORC32970.1"/>
    </source>
</evidence>
<feature type="transmembrane region" description="Helical" evidence="1">
    <location>
        <begin position="6"/>
        <end position="28"/>
    </location>
</feature>
<comment type="caution">
    <text evidence="2">The sequence shown here is derived from an EMBL/GenBank/DDBJ whole genome shotgun (WGS) entry which is preliminary data.</text>
</comment>